<protein>
    <submittedName>
        <fullName evidence="1">Chitin synthase-domain-containing protein</fullName>
    </submittedName>
</protein>
<gene>
    <name evidence="1" type="ORF">V1517DRAFT_255406</name>
</gene>
<dbReference type="Proteomes" id="UP001489719">
    <property type="component" value="Unassembled WGS sequence"/>
</dbReference>
<name>A0ACC3TUR4_9ASCO</name>
<evidence type="ECO:0000313" key="2">
    <source>
        <dbReference type="Proteomes" id="UP001489719"/>
    </source>
</evidence>
<organism evidence="1 2">
    <name type="scientific">Lipomyces orientalis</name>
    <dbReference type="NCBI Taxonomy" id="1233043"/>
    <lineage>
        <taxon>Eukaryota</taxon>
        <taxon>Fungi</taxon>
        <taxon>Dikarya</taxon>
        <taxon>Ascomycota</taxon>
        <taxon>Saccharomycotina</taxon>
        <taxon>Lipomycetes</taxon>
        <taxon>Lipomycetales</taxon>
        <taxon>Lipomycetaceae</taxon>
        <taxon>Lipomyces</taxon>
    </lineage>
</organism>
<reference evidence="2" key="1">
    <citation type="journal article" date="2024" name="Front. Bioeng. Biotechnol.">
        <title>Genome-scale model development and genomic sequencing of the oleaginous clade Lipomyces.</title>
        <authorList>
            <person name="Czajka J.J."/>
            <person name="Han Y."/>
            <person name="Kim J."/>
            <person name="Mondo S.J."/>
            <person name="Hofstad B.A."/>
            <person name="Robles A."/>
            <person name="Haridas S."/>
            <person name="Riley R."/>
            <person name="LaButti K."/>
            <person name="Pangilinan J."/>
            <person name="Andreopoulos W."/>
            <person name="Lipzen A."/>
            <person name="Yan J."/>
            <person name="Wang M."/>
            <person name="Ng V."/>
            <person name="Grigoriev I.V."/>
            <person name="Spatafora J.W."/>
            <person name="Magnuson J.K."/>
            <person name="Baker S.E."/>
            <person name="Pomraning K.R."/>
        </authorList>
    </citation>
    <scope>NUCLEOTIDE SEQUENCE [LARGE SCALE GENOMIC DNA]</scope>
    <source>
        <strain evidence="2">CBS 10300</strain>
    </source>
</reference>
<sequence>MFGHFNNQTSPSRQSPLRHLTRPEDVGSSSSSRLTIDMRPSTPPRREIYDRLPEDMPGIEIPNLTDDPAIPYSTPASPTRSPVSSRSAKKVTAKLLRSPRSMRNAFLSSDGLEEPLFPAADELPLRRQPYGNDSALPAIESPSRAHIESPRSRARLESHSSPVSQARVSSSGPNSPYGPSNATIRPLPVPPAARFDGLPQSPATLSAPPPFPEVTELQQRRDSYSIVNISGSSPNQPRSITLEDGDSIEDQSSISSTSFITPSVNANNQQSSRMLIPFPKSLQTSETNRNIGYTAAGIHGDVDEEDDDELERYTSSSLPSYSSGKRSSGRSSGYTALGDDDDVDNDEDSDASTFNEKAGSSISSPVIESVPETAQPRRHRSIARKQVRLVRGNLVLDCPVPTKLYSFLPRRDNDEFTYMRYTAATCDPDDFVKSGFTLRPANNDRETELCICITMYNEDEINFTRTMHAVMKNIAHLCSRSKSRVWGKEGWKKVVVCIVADGRKNINPRVLDCMASMGIFQDGIAKNLVNGKEVKAHLYEYTTQISLDSDLRFKGAEKGVVPVQVLFCLKEKNAKKLNSHRWLFNAFCPLLQPNVCILLDVGTRPGNTSLYHLWKAFDQDSNVAGASGEVRAMKGKGWKNLLNPIVAAQNFEYKMSNILDKPMESVFGYITVLPGALSAYRYIALQNDNEGKGPLAQYFKGENLEGKNADVFTANMYLAEDRILCWELVAKQGEKWILKHVKSCTGDTDVPDKVPEFISQRRRWLNGALFAALYAQIHFRQVWKTEHSVLRKAMFHVEFIYQFISLFFMYFSLANFYLTFYFIAGSLSDPAVDPFGHNGGFYIFVILKFLVTILIAAQFIISLGNRPQGAQKLFIGSMILFAFVTAYSTGCGIYYIVLSIRNNGPNGHGAFVNMLVSVLSTYGLYWIMSLLYLDPWHMITSAAQYFLLMPSYICTLQVYALCNTHDVTWGTKGDNQIHNDLGAAVNKSGLGKDVVEVEMPSAQLDIDAGYEDALANLRERKQVEDKRGPSESTKKEDYYRGIRTRVVLFWMVANMILVLVVTQVYDTKNTGSNGYLAFILWSVAVLAIFRGFGSLIYLCINAVQYIAETKIRTVEHTKALTSKFQR</sequence>
<proteinExistence type="predicted"/>
<comment type="caution">
    <text evidence="1">The sequence shown here is derived from an EMBL/GenBank/DDBJ whole genome shotgun (WGS) entry which is preliminary data.</text>
</comment>
<dbReference type="EMBL" id="MU970046">
    <property type="protein sequence ID" value="KAK9324790.1"/>
    <property type="molecule type" value="Genomic_DNA"/>
</dbReference>
<keyword evidence="2" id="KW-1185">Reference proteome</keyword>
<accession>A0ACC3TUR4</accession>
<evidence type="ECO:0000313" key="1">
    <source>
        <dbReference type="EMBL" id="KAK9324790.1"/>
    </source>
</evidence>